<keyword evidence="2" id="KW-1185">Reference proteome</keyword>
<gene>
    <name evidence="1" type="ORF">Patl1_19369</name>
</gene>
<comment type="caution">
    <text evidence="1">The sequence shown here is derived from an EMBL/GenBank/DDBJ whole genome shotgun (WGS) entry which is preliminary data.</text>
</comment>
<reference evidence="2" key="1">
    <citation type="journal article" date="2023" name="G3 (Bethesda)">
        <title>Genome assembly and association tests identify interacting loci associated with vigor, precocity, and sex in interspecific pistachio rootstocks.</title>
        <authorList>
            <person name="Palmer W."/>
            <person name="Jacygrad E."/>
            <person name="Sagayaradj S."/>
            <person name="Cavanaugh K."/>
            <person name="Han R."/>
            <person name="Bertier L."/>
            <person name="Beede B."/>
            <person name="Kafkas S."/>
            <person name="Golino D."/>
            <person name="Preece J."/>
            <person name="Michelmore R."/>
        </authorList>
    </citation>
    <scope>NUCLEOTIDE SEQUENCE [LARGE SCALE GENOMIC DNA]</scope>
</reference>
<sequence>MVSFQHQMKQNQSQISLFVNPQVIEINKMKYCSEALRVPKLESLRFIFAKSCTDFYLRVRSRPIIEDCNGVRFGPYCLKYEGIDEDSEAAALSKEPGNWGNVDDFKWLRVFQSPNWLVLPEEERLGTVDLADLGCGNGAR</sequence>
<evidence type="ECO:0000313" key="2">
    <source>
        <dbReference type="Proteomes" id="UP001164250"/>
    </source>
</evidence>
<organism evidence="1 2">
    <name type="scientific">Pistacia atlantica</name>
    <dbReference type="NCBI Taxonomy" id="434234"/>
    <lineage>
        <taxon>Eukaryota</taxon>
        <taxon>Viridiplantae</taxon>
        <taxon>Streptophyta</taxon>
        <taxon>Embryophyta</taxon>
        <taxon>Tracheophyta</taxon>
        <taxon>Spermatophyta</taxon>
        <taxon>Magnoliopsida</taxon>
        <taxon>eudicotyledons</taxon>
        <taxon>Gunneridae</taxon>
        <taxon>Pentapetalae</taxon>
        <taxon>rosids</taxon>
        <taxon>malvids</taxon>
        <taxon>Sapindales</taxon>
        <taxon>Anacardiaceae</taxon>
        <taxon>Pistacia</taxon>
    </lineage>
</organism>
<protein>
    <submittedName>
        <fullName evidence="1">Uncharacterized protein</fullName>
    </submittedName>
</protein>
<evidence type="ECO:0000313" key="1">
    <source>
        <dbReference type="EMBL" id="KAJ0106054.1"/>
    </source>
</evidence>
<name>A0ACC1C256_9ROSI</name>
<proteinExistence type="predicted"/>
<dbReference type="Proteomes" id="UP001164250">
    <property type="component" value="Chromosome 2"/>
</dbReference>
<accession>A0ACC1C256</accession>
<dbReference type="EMBL" id="CM047898">
    <property type="protein sequence ID" value="KAJ0106054.1"/>
    <property type="molecule type" value="Genomic_DNA"/>
</dbReference>